<dbReference type="EMBL" id="QFRJ01000018">
    <property type="protein sequence ID" value="PWH81383.1"/>
    <property type="molecule type" value="Genomic_DNA"/>
</dbReference>
<accession>A0A2U2X0S9</accession>
<evidence type="ECO:0000313" key="3">
    <source>
        <dbReference type="Proteomes" id="UP000245370"/>
    </source>
</evidence>
<name>A0A2U2X0S9_9FLAO</name>
<dbReference type="AlphaFoldDB" id="A0A2U2X0S9"/>
<feature type="chain" id="PRO_5015750404" evidence="1">
    <location>
        <begin position="24"/>
        <end position="530"/>
    </location>
</feature>
<reference evidence="2 3" key="1">
    <citation type="submission" date="2018-05" db="EMBL/GenBank/DDBJ databases">
        <title>Brumimicrobium oceani sp. nov., isolated from coastal sediment.</title>
        <authorList>
            <person name="Kou Y."/>
        </authorList>
    </citation>
    <scope>NUCLEOTIDE SEQUENCE [LARGE SCALE GENOMIC DNA]</scope>
    <source>
        <strain evidence="2 3">C305</strain>
    </source>
</reference>
<feature type="signal peptide" evidence="1">
    <location>
        <begin position="1"/>
        <end position="23"/>
    </location>
</feature>
<protein>
    <submittedName>
        <fullName evidence="2">Uncharacterized protein</fullName>
    </submittedName>
</protein>
<comment type="caution">
    <text evidence="2">The sequence shown here is derived from an EMBL/GenBank/DDBJ whole genome shotgun (WGS) entry which is preliminary data.</text>
</comment>
<organism evidence="2 3">
    <name type="scientific">Brumimicrobium oceani</name>
    <dbReference type="NCBI Taxonomy" id="2100725"/>
    <lineage>
        <taxon>Bacteria</taxon>
        <taxon>Pseudomonadati</taxon>
        <taxon>Bacteroidota</taxon>
        <taxon>Flavobacteriia</taxon>
        <taxon>Flavobacteriales</taxon>
        <taxon>Crocinitomicaceae</taxon>
        <taxon>Brumimicrobium</taxon>
    </lineage>
</organism>
<sequence length="530" mass="61457">MKHNFLQLILLLFSFTLLPFSKAQNIEVHIGNETKAYKKERIISVHHADDGIIVLKEQLKLLGKGRQFLEIFDEDMNFVSRNELELPDKDLEFSLMRYLNGNIYLFMEKQDSRNRINTAYGTIITRDAKFESEIYELVQFEYERRKRINSFDISISADSTSFLIETTPPQIDKEQMASRHFLIIDQDFKEVDNITIDFPFKERDFGINRTHLDAKGNLHMLTSVAIEESKRNTIFRTAVETEARVFTLYKGESDVQEYIINFLNDDAGFISQIQMKTDDLGRLQCAGFYSDTKGNSTRGVFVFTIDPETKEISNVNSQEFTDEYLEQFLTDRQVRKKNRKQGRDSKNNRFERLYYYKVRDIVMKKGGGFYMVAEYYLHTVTTTTNANGTVTYTNRYYYNDLMVISVLEDNSVDWYSKVAKKQYSINDDGIYSGIVTGINDDNSLNIIYNDNNETSNILVGDNIKALKLKKSKVVLVKFEEDGTASKTPLFGDKKSKVYLVPSASPKGKQNNLVLYSKGKKKNRFTNVILR</sequence>
<dbReference type="OrthoDB" id="1403331at2"/>
<evidence type="ECO:0000256" key="1">
    <source>
        <dbReference type="SAM" id="SignalP"/>
    </source>
</evidence>
<keyword evidence="1" id="KW-0732">Signal</keyword>
<gene>
    <name evidence="2" type="ORF">DIT68_15255</name>
</gene>
<reference evidence="2 3" key="2">
    <citation type="submission" date="2018-05" db="EMBL/GenBank/DDBJ databases">
        <authorList>
            <person name="Lanie J.A."/>
            <person name="Ng W.-L."/>
            <person name="Kazmierczak K.M."/>
            <person name="Andrzejewski T.M."/>
            <person name="Davidsen T.M."/>
            <person name="Wayne K.J."/>
            <person name="Tettelin H."/>
            <person name="Glass J.I."/>
            <person name="Rusch D."/>
            <person name="Podicherti R."/>
            <person name="Tsui H.-C.T."/>
            <person name="Winkler M.E."/>
        </authorList>
    </citation>
    <scope>NUCLEOTIDE SEQUENCE [LARGE SCALE GENOMIC DNA]</scope>
    <source>
        <strain evidence="2 3">C305</strain>
    </source>
</reference>
<proteinExistence type="predicted"/>
<dbReference type="RefSeq" id="WP_109360689.1">
    <property type="nucleotide sequence ID" value="NZ_QFRJ01000018.1"/>
</dbReference>
<keyword evidence="3" id="KW-1185">Reference proteome</keyword>
<evidence type="ECO:0000313" key="2">
    <source>
        <dbReference type="EMBL" id="PWH81383.1"/>
    </source>
</evidence>
<dbReference type="Proteomes" id="UP000245370">
    <property type="component" value="Unassembled WGS sequence"/>
</dbReference>